<comment type="caution">
    <text evidence="1">The sequence shown here is derived from an EMBL/GenBank/DDBJ whole genome shotgun (WGS) entry which is preliminary data.</text>
</comment>
<evidence type="ECO:0000313" key="1">
    <source>
        <dbReference type="EMBL" id="OGG60586.1"/>
    </source>
</evidence>
<protein>
    <submittedName>
        <fullName evidence="1">Uncharacterized protein</fullName>
    </submittedName>
</protein>
<proteinExistence type="predicted"/>
<dbReference type="STRING" id="1798492.A3C89_00055"/>
<dbReference type="AlphaFoldDB" id="A0A1F6DGT3"/>
<organism evidence="1 2">
    <name type="scientific">Candidatus Kaiserbacteria bacterium RIFCSPHIGHO2_02_FULL_50_50</name>
    <dbReference type="NCBI Taxonomy" id="1798492"/>
    <lineage>
        <taxon>Bacteria</taxon>
        <taxon>Candidatus Kaiseribacteriota</taxon>
    </lineage>
</organism>
<reference evidence="1 2" key="1">
    <citation type="journal article" date="2016" name="Nat. Commun.">
        <title>Thousands of microbial genomes shed light on interconnected biogeochemical processes in an aquifer system.</title>
        <authorList>
            <person name="Anantharaman K."/>
            <person name="Brown C.T."/>
            <person name="Hug L.A."/>
            <person name="Sharon I."/>
            <person name="Castelle C.J."/>
            <person name="Probst A.J."/>
            <person name="Thomas B.C."/>
            <person name="Singh A."/>
            <person name="Wilkins M.J."/>
            <person name="Karaoz U."/>
            <person name="Brodie E.L."/>
            <person name="Williams K.H."/>
            <person name="Hubbard S.S."/>
            <person name="Banfield J.F."/>
        </authorList>
    </citation>
    <scope>NUCLEOTIDE SEQUENCE [LARGE SCALE GENOMIC DNA]</scope>
</reference>
<accession>A0A1F6DGT3</accession>
<gene>
    <name evidence="1" type="ORF">A3C89_00055</name>
</gene>
<dbReference type="Proteomes" id="UP000178794">
    <property type="component" value="Unassembled WGS sequence"/>
</dbReference>
<name>A0A1F6DGT3_9BACT</name>
<dbReference type="EMBL" id="MFLF01000001">
    <property type="protein sequence ID" value="OGG60586.1"/>
    <property type="molecule type" value="Genomic_DNA"/>
</dbReference>
<evidence type="ECO:0000313" key="2">
    <source>
        <dbReference type="Proteomes" id="UP000178794"/>
    </source>
</evidence>
<sequence length="138" mass="15752">MHTTQEFALALNHKKWRHKKRSAIKSLRQRSFSKTECGAPGIQFGVEPGPAPVNHDTAREEVWHVKIIEIVIPNNRAPTVDRIPRKMSTKDFGVELLDFQELGESKAIFEHPVITEMLVQKIPCHQTILLISMDPPLK</sequence>